<proteinExistence type="predicted"/>
<dbReference type="AlphaFoldDB" id="A0A0A9A609"/>
<reference evidence="1" key="1">
    <citation type="submission" date="2014-09" db="EMBL/GenBank/DDBJ databases">
        <authorList>
            <person name="Magalhaes I.L.F."/>
            <person name="Oliveira U."/>
            <person name="Santos F.R."/>
            <person name="Vidigal T.H.D.A."/>
            <person name="Brescovit A.D."/>
            <person name="Santos A.J."/>
        </authorList>
    </citation>
    <scope>NUCLEOTIDE SEQUENCE</scope>
    <source>
        <tissue evidence="1">Shoot tissue taken approximately 20 cm above the soil surface</tissue>
    </source>
</reference>
<organism evidence="1">
    <name type="scientific">Arundo donax</name>
    <name type="common">Giant reed</name>
    <name type="synonym">Donax arundinaceus</name>
    <dbReference type="NCBI Taxonomy" id="35708"/>
    <lineage>
        <taxon>Eukaryota</taxon>
        <taxon>Viridiplantae</taxon>
        <taxon>Streptophyta</taxon>
        <taxon>Embryophyta</taxon>
        <taxon>Tracheophyta</taxon>
        <taxon>Spermatophyta</taxon>
        <taxon>Magnoliopsida</taxon>
        <taxon>Liliopsida</taxon>
        <taxon>Poales</taxon>
        <taxon>Poaceae</taxon>
        <taxon>PACMAD clade</taxon>
        <taxon>Arundinoideae</taxon>
        <taxon>Arundineae</taxon>
        <taxon>Arundo</taxon>
    </lineage>
</organism>
<sequence>MVVWLLPLPHRSLGAEQRCCQGVAYK</sequence>
<reference evidence="1" key="2">
    <citation type="journal article" date="2015" name="Data Brief">
        <title>Shoot transcriptome of the giant reed, Arundo donax.</title>
        <authorList>
            <person name="Barrero R.A."/>
            <person name="Guerrero F.D."/>
            <person name="Moolhuijzen P."/>
            <person name="Goolsby J.A."/>
            <person name="Tidwell J."/>
            <person name="Bellgard S.E."/>
            <person name="Bellgard M.I."/>
        </authorList>
    </citation>
    <scope>NUCLEOTIDE SEQUENCE</scope>
    <source>
        <tissue evidence="1">Shoot tissue taken approximately 20 cm above the soil surface</tissue>
    </source>
</reference>
<evidence type="ECO:0000313" key="1">
    <source>
        <dbReference type="EMBL" id="JAD45373.1"/>
    </source>
</evidence>
<name>A0A0A9A609_ARUDO</name>
<accession>A0A0A9A609</accession>
<protein>
    <submittedName>
        <fullName evidence="1">Uncharacterized protein</fullName>
    </submittedName>
</protein>
<dbReference type="EMBL" id="GBRH01252522">
    <property type="protein sequence ID" value="JAD45373.1"/>
    <property type="molecule type" value="Transcribed_RNA"/>
</dbReference>